<dbReference type="AlphaFoldDB" id="A0A097AUN3"/>
<evidence type="ECO:0000313" key="3">
    <source>
        <dbReference type="Proteomes" id="UP000029669"/>
    </source>
</evidence>
<feature type="transmembrane region" description="Helical" evidence="1">
    <location>
        <begin position="29"/>
        <end position="51"/>
    </location>
</feature>
<gene>
    <name evidence="2" type="ORF">TKV_c24240</name>
</gene>
<keyword evidence="1" id="KW-1133">Transmembrane helix</keyword>
<evidence type="ECO:0000256" key="1">
    <source>
        <dbReference type="SAM" id="Phobius"/>
    </source>
</evidence>
<dbReference type="InterPro" id="IPR020017">
    <property type="entry name" value="XapX_domain"/>
</dbReference>
<keyword evidence="3" id="KW-1185">Reference proteome</keyword>
<dbReference type="OrthoDB" id="8778565at2"/>
<keyword evidence="1" id="KW-0812">Transmembrane</keyword>
<evidence type="ECO:0008006" key="4">
    <source>
        <dbReference type="Google" id="ProtNLM"/>
    </source>
</evidence>
<dbReference type="Proteomes" id="UP000029669">
    <property type="component" value="Chromosome"/>
</dbReference>
<name>A0A097AUN3_THEKI</name>
<organism evidence="2 3">
    <name type="scientific">Thermoanaerobacter kivui</name>
    <name type="common">Acetogenium kivui</name>
    <dbReference type="NCBI Taxonomy" id="2325"/>
    <lineage>
        <taxon>Bacteria</taxon>
        <taxon>Bacillati</taxon>
        <taxon>Bacillota</taxon>
        <taxon>Clostridia</taxon>
        <taxon>Thermoanaerobacterales</taxon>
        <taxon>Thermoanaerobacteraceae</taxon>
        <taxon>Thermoanaerobacter</taxon>
    </lineage>
</organism>
<sequence>MKATLLALVTGIIVGLIFSFLKLPLPAPNVLPGVAGIIGIYLGGVFFEYIIKLIGK</sequence>
<dbReference type="KEGG" id="tki:TKV_c24240"/>
<evidence type="ECO:0000313" key="2">
    <source>
        <dbReference type="EMBL" id="AIS53544.1"/>
    </source>
</evidence>
<dbReference type="RefSeq" id="WP_049686102.1">
    <property type="nucleotide sequence ID" value="NZ_CP009170.1"/>
</dbReference>
<dbReference type="NCBIfam" id="TIGR03510">
    <property type="entry name" value="XapX"/>
    <property type="match status" value="1"/>
</dbReference>
<reference evidence="3" key="1">
    <citation type="journal article" date="2015" name="Genome Announc.">
        <title>Whole-Genome Sequences of 80 Environmental and Clinical Isolates of Burkholderia pseudomallei.</title>
        <authorList>
            <person name="Johnson S.L."/>
            <person name="Baker A.L."/>
            <person name="Chain P.S."/>
            <person name="Currie B.J."/>
            <person name="Daligault H.E."/>
            <person name="Davenport K.W."/>
            <person name="Davis C.B."/>
            <person name="Inglis T.J."/>
            <person name="Kaestli M."/>
            <person name="Koren S."/>
            <person name="Mayo M."/>
            <person name="Merritt A.J."/>
            <person name="Price E.P."/>
            <person name="Sarovich D.S."/>
            <person name="Warner J."/>
            <person name="Rosovitz M.J."/>
        </authorList>
    </citation>
    <scope>NUCLEOTIDE SEQUENCE [LARGE SCALE GENOMIC DNA]</scope>
    <source>
        <strain evidence="3">DSM 2030</strain>
    </source>
</reference>
<dbReference type="eggNOG" id="COG4317">
    <property type="taxonomic scope" value="Bacteria"/>
</dbReference>
<keyword evidence="1" id="KW-0472">Membrane</keyword>
<proteinExistence type="predicted"/>
<protein>
    <recommendedName>
        <fullName evidence="4">XapX domain-containing protein</fullName>
    </recommendedName>
</protein>
<dbReference type="EMBL" id="CP009170">
    <property type="protein sequence ID" value="AIS53544.1"/>
    <property type="molecule type" value="Genomic_DNA"/>
</dbReference>
<accession>A0A097AUN3</accession>
<dbReference type="HOGENOM" id="CLU_171061_3_0_9"/>
<dbReference type="STRING" id="2325.TKV_c24240"/>